<dbReference type="AlphaFoldDB" id="A0A845L3Y4"/>
<protein>
    <submittedName>
        <fullName evidence="2">Flagellar filament capping protein FliD</fullName>
    </submittedName>
</protein>
<dbReference type="InterPro" id="IPR010809">
    <property type="entry name" value="FliD_C"/>
</dbReference>
<dbReference type="PANTHER" id="PTHR30288">
    <property type="entry name" value="FLAGELLAR CAP/ASSEMBLY PROTEIN FLID"/>
    <property type="match status" value="1"/>
</dbReference>
<dbReference type="Proteomes" id="UP000463470">
    <property type="component" value="Unassembled WGS sequence"/>
</dbReference>
<reference evidence="2 3" key="1">
    <citation type="submission" date="2020-01" db="EMBL/GenBank/DDBJ databases">
        <title>Whole-genome sequence of Heliobacterium undosum DSM 13378.</title>
        <authorList>
            <person name="Kyndt J.A."/>
            <person name="Meyer T.E."/>
        </authorList>
    </citation>
    <scope>NUCLEOTIDE SEQUENCE [LARGE SCALE GENOMIC DNA]</scope>
    <source>
        <strain evidence="2 3">DSM 13378</strain>
    </source>
</reference>
<dbReference type="GO" id="GO:0009421">
    <property type="term" value="C:bacterial-type flagellum filament cap"/>
    <property type="evidence" value="ECO:0007669"/>
    <property type="project" value="InterPro"/>
</dbReference>
<dbReference type="RefSeq" id="WP_161258937.1">
    <property type="nucleotide sequence ID" value="NZ_WXEY01000013.1"/>
</dbReference>
<comment type="caution">
    <text evidence="2">The sequence shown here is derived from an EMBL/GenBank/DDBJ whole genome shotgun (WGS) entry which is preliminary data.</text>
</comment>
<accession>A0A845L3Y4</accession>
<name>A0A845L3Y4_9FIRM</name>
<keyword evidence="2" id="KW-0969">Cilium</keyword>
<keyword evidence="3" id="KW-1185">Reference proteome</keyword>
<dbReference type="PANTHER" id="PTHR30288:SF0">
    <property type="entry name" value="FLAGELLAR HOOK-ASSOCIATED PROTEIN 2"/>
    <property type="match status" value="1"/>
</dbReference>
<gene>
    <name evidence="2" type="primary">fliD</name>
    <name evidence="2" type="ORF">GTO91_11900</name>
</gene>
<sequence length="434" mass="44699">MVGSISSIGYSRYIGAYRTSLVNSLSSTAAATFTPFVPSITPGSTLLENRNRYLSSVQSAREQFVDLAKQAKELAGGENVFDQRSVDAGGSAAVTGSAAKNASFANYNVGVTQVAKAQQNSGNAFTSTALSGDAGFAAGTNKFTITGNGVNRSLSVDVGAGDNAKTVLKKMADAINNAAVGVSAQVVDTTSGGVTKSKLTLTAQKTGADNAFSLTDTAGNLVTTSGAGNQTTAAQNAQYTVNGTAFTSQSNDVKLDGGKVNLTLKATTTDDVAVKVGYDAKAITGEIDSFVKSFNGTSDLLQKNAGLLSSTLSRGMERFVSDSRNALKDVGITVTSGNKLKVDADKLKSTLADNPSRVEQAMAGYGGFAYKVGQFAQGVSTSSLSSLAAPSTRYGGGSAYSLSRQQFGLYQQNANLGLYMPQMFGTGSFYDSYI</sequence>
<feature type="domain" description="Flagellar hook-associated protein 2 C-terminal" evidence="1">
    <location>
        <begin position="234"/>
        <end position="388"/>
    </location>
</feature>
<dbReference type="InterPro" id="IPR040026">
    <property type="entry name" value="FliD"/>
</dbReference>
<dbReference type="EMBL" id="WXEY01000013">
    <property type="protein sequence ID" value="MZP30416.1"/>
    <property type="molecule type" value="Genomic_DNA"/>
</dbReference>
<proteinExistence type="predicted"/>
<organism evidence="2 3">
    <name type="scientific">Heliomicrobium undosum</name>
    <dbReference type="NCBI Taxonomy" id="121734"/>
    <lineage>
        <taxon>Bacteria</taxon>
        <taxon>Bacillati</taxon>
        <taxon>Bacillota</taxon>
        <taxon>Clostridia</taxon>
        <taxon>Eubacteriales</taxon>
        <taxon>Heliobacteriaceae</taxon>
        <taxon>Heliomicrobium</taxon>
    </lineage>
</organism>
<evidence type="ECO:0000313" key="3">
    <source>
        <dbReference type="Proteomes" id="UP000463470"/>
    </source>
</evidence>
<evidence type="ECO:0000313" key="2">
    <source>
        <dbReference type="EMBL" id="MZP30416.1"/>
    </source>
</evidence>
<keyword evidence="2" id="KW-0282">Flagellum</keyword>
<keyword evidence="2" id="KW-0966">Cell projection</keyword>
<evidence type="ECO:0000259" key="1">
    <source>
        <dbReference type="Pfam" id="PF07195"/>
    </source>
</evidence>
<dbReference type="GO" id="GO:0071973">
    <property type="term" value="P:bacterial-type flagellum-dependent cell motility"/>
    <property type="evidence" value="ECO:0007669"/>
    <property type="project" value="TreeGrafter"/>
</dbReference>
<dbReference type="OrthoDB" id="2079010at2"/>
<dbReference type="Pfam" id="PF07195">
    <property type="entry name" value="FliD_C"/>
    <property type="match status" value="1"/>
</dbReference>
<dbReference type="GO" id="GO:0007155">
    <property type="term" value="P:cell adhesion"/>
    <property type="evidence" value="ECO:0007669"/>
    <property type="project" value="InterPro"/>
</dbReference>